<dbReference type="AlphaFoldDB" id="F0WBI2"/>
<gene>
    <name evidence="2" type="primary">AlNc14C51G4028</name>
    <name evidence="2" type="ORF">ALNC14_046520</name>
</gene>
<sequence>MLHALLNGYLTSVTQPMNIQSIRSIQPVGLDSYIMHAGVLPSPSTSVERGSARMNGMSPHDDRRIFYPSHSERSDSIHRLQFIQAPGGTSDHHGVQAVGQDTEEYSGIDYHL</sequence>
<proteinExistence type="predicted"/>
<dbReference type="HOGENOM" id="CLU_2150565_0_0_1"/>
<protein>
    <submittedName>
        <fullName evidence="2">AlNc14C51G4028 protein</fullName>
    </submittedName>
</protein>
<evidence type="ECO:0000256" key="1">
    <source>
        <dbReference type="SAM" id="MobiDB-lite"/>
    </source>
</evidence>
<feature type="region of interest" description="Disordered" evidence="1">
    <location>
        <begin position="85"/>
        <end position="112"/>
    </location>
</feature>
<name>F0WBI2_9STRA</name>
<evidence type="ECO:0000313" key="2">
    <source>
        <dbReference type="EMBL" id="CCA18509.1"/>
    </source>
</evidence>
<reference evidence="2" key="1">
    <citation type="journal article" date="2011" name="PLoS Biol.">
        <title>Gene gain and loss during evolution of obligate parasitism in the white rust pathogen of Arabidopsis thaliana.</title>
        <authorList>
            <person name="Kemen E."/>
            <person name="Gardiner A."/>
            <person name="Schultz-Larsen T."/>
            <person name="Kemen A.C."/>
            <person name="Balmuth A.L."/>
            <person name="Robert-Seilaniantz A."/>
            <person name="Bailey K."/>
            <person name="Holub E."/>
            <person name="Studholme D.J."/>
            <person name="Maclean D."/>
            <person name="Jones J.D."/>
        </authorList>
    </citation>
    <scope>NUCLEOTIDE SEQUENCE</scope>
</reference>
<reference evidence="2" key="2">
    <citation type="submission" date="2011-02" db="EMBL/GenBank/DDBJ databases">
        <authorList>
            <person name="MacLean D."/>
        </authorList>
    </citation>
    <scope>NUCLEOTIDE SEQUENCE</scope>
</reference>
<accession>F0WBI2</accession>
<organism evidence="2">
    <name type="scientific">Albugo laibachii Nc14</name>
    <dbReference type="NCBI Taxonomy" id="890382"/>
    <lineage>
        <taxon>Eukaryota</taxon>
        <taxon>Sar</taxon>
        <taxon>Stramenopiles</taxon>
        <taxon>Oomycota</taxon>
        <taxon>Peronosporomycetes</taxon>
        <taxon>Albuginales</taxon>
        <taxon>Albuginaceae</taxon>
        <taxon>Albugo</taxon>
    </lineage>
</organism>
<dbReference type="EMBL" id="FR824096">
    <property type="protein sequence ID" value="CCA18509.1"/>
    <property type="molecule type" value="Genomic_DNA"/>
</dbReference>
<feature type="region of interest" description="Disordered" evidence="1">
    <location>
        <begin position="41"/>
        <end position="62"/>
    </location>
</feature>